<keyword evidence="2" id="KW-0067">ATP-binding</keyword>
<feature type="binding site" evidence="2">
    <location>
        <begin position="207"/>
        <end position="214"/>
    </location>
    <ligand>
        <name>ATP</name>
        <dbReference type="ChEBI" id="CHEBI:30616"/>
    </ligand>
</feature>
<protein>
    <submittedName>
        <fullName evidence="4">Cell filamentation protein Fic</fullName>
    </submittedName>
</protein>
<gene>
    <name evidence="4" type="ORF">CJ668_07855</name>
</gene>
<dbReference type="SUPFAM" id="SSF140931">
    <property type="entry name" value="Fic-like"/>
    <property type="match status" value="1"/>
</dbReference>
<feature type="domain" description="Fido" evidence="3">
    <location>
        <begin position="115"/>
        <end position="275"/>
    </location>
</feature>
<dbReference type="PANTHER" id="PTHR13504:SF33">
    <property type="entry name" value="FIC FAMILY PROTEIN"/>
    <property type="match status" value="1"/>
</dbReference>
<dbReference type="InterPro" id="IPR040198">
    <property type="entry name" value="Fido_containing"/>
</dbReference>
<dbReference type="AlphaFoldDB" id="A0A2S9TMV3"/>
<organism evidence="4 5">
    <name type="scientific">Aliarcobacter cryaerophilus</name>
    <dbReference type="NCBI Taxonomy" id="28198"/>
    <lineage>
        <taxon>Bacteria</taxon>
        <taxon>Pseudomonadati</taxon>
        <taxon>Campylobacterota</taxon>
        <taxon>Epsilonproteobacteria</taxon>
        <taxon>Campylobacterales</taxon>
        <taxon>Arcobacteraceae</taxon>
        <taxon>Aliarcobacter</taxon>
    </lineage>
</organism>
<dbReference type="Pfam" id="PF02661">
    <property type="entry name" value="Fic"/>
    <property type="match status" value="1"/>
</dbReference>
<evidence type="ECO:0000256" key="2">
    <source>
        <dbReference type="PIRSR" id="PIRSR640198-2"/>
    </source>
</evidence>
<dbReference type="PROSITE" id="PS51459">
    <property type="entry name" value="FIDO"/>
    <property type="match status" value="1"/>
</dbReference>
<dbReference type="InterPro" id="IPR003812">
    <property type="entry name" value="Fido"/>
</dbReference>
<name>A0A2S9TMV3_9BACT</name>
<keyword evidence="2" id="KW-0547">Nucleotide-binding</keyword>
<dbReference type="InterPro" id="IPR025230">
    <property type="entry name" value="DUF4172"/>
</dbReference>
<proteinExistence type="predicted"/>
<sequence length="375" mass="43316">MKKWIWQQENYPNFTYEFKKLESLIQKVSIQQGYLIALAQTIDNKTIMQRQSQALENEAISTSAIEGKILNRDSVKASIAKKFGFRDIDYNKIDNSIEYLIEVLIDANTNYDAKLTQERLFAWHGAIFPKAYDKFNAINVATFRGEETMQVVGGYAGNEIVYYEAPLKSILEKEMQTFLNWFNSTNDDLIKACIAHLLFVIIHPFDDGNGRIARAITDLVLSKIENSKISRLYSMSSAINDDRKGYYKALEYTTGYIKKEDNFLDITLWCEWFLETLYKALIDAKDRLNFIIIKTKFWDKNRDKNLNSRQIKVLNFILDIGIDNFKGNLTKKKYMSISNSSSTTASRDLAQLIELNCIKQIEGTAGRNISYEINI</sequence>
<evidence type="ECO:0000259" key="3">
    <source>
        <dbReference type="PROSITE" id="PS51459"/>
    </source>
</evidence>
<dbReference type="GO" id="GO:0005524">
    <property type="term" value="F:ATP binding"/>
    <property type="evidence" value="ECO:0007669"/>
    <property type="project" value="UniProtKB-KW"/>
</dbReference>
<dbReference type="InterPro" id="IPR036597">
    <property type="entry name" value="Fido-like_dom_sf"/>
</dbReference>
<dbReference type="Proteomes" id="UP000238811">
    <property type="component" value="Unassembled WGS sequence"/>
</dbReference>
<evidence type="ECO:0000256" key="1">
    <source>
        <dbReference type="PIRSR" id="PIRSR640198-1"/>
    </source>
</evidence>
<reference evidence="4 5" key="1">
    <citation type="submission" date="2017-09" db="EMBL/GenBank/DDBJ databases">
        <title>Reassesment of A. cryaerophilus.</title>
        <authorList>
            <person name="Perez-Cataluna A."/>
            <person name="Collado L."/>
            <person name="Salgado O."/>
            <person name="Lefinanco V."/>
            <person name="Figueras M.J."/>
        </authorList>
    </citation>
    <scope>NUCLEOTIDE SEQUENCE [LARGE SCALE GENOMIC DNA]</scope>
    <source>
        <strain evidence="4 5">LMG 10229</strain>
    </source>
</reference>
<comment type="caution">
    <text evidence="4">The sequence shown here is derived from an EMBL/GenBank/DDBJ whole genome shotgun (WGS) entry which is preliminary data.</text>
</comment>
<feature type="active site" evidence="1">
    <location>
        <position position="203"/>
    </location>
</feature>
<evidence type="ECO:0000313" key="4">
    <source>
        <dbReference type="EMBL" id="PRN00160.1"/>
    </source>
</evidence>
<accession>A0A2S9TMV3</accession>
<evidence type="ECO:0000313" key="5">
    <source>
        <dbReference type="Proteomes" id="UP000238811"/>
    </source>
</evidence>
<dbReference type="EMBL" id="NXGD01000008">
    <property type="protein sequence ID" value="PRN00160.1"/>
    <property type="molecule type" value="Genomic_DNA"/>
</dbReference>
<dbReference type="Pfam" id="PF13776">
    <property type="entry name" value="DUF4172"/>
    <property type="match status" value="1"/>
</dbReference>
<dbReference type="Gene3D" id="1.10.3290.10">
    <property type="entry name" value="Fido-like domain"/>
    <property type="match status" value="1"/>
</dbReference>
<dbReference type="PANTHER" id="PTHR13504">
    <property type="entry name" value="FIDO DOMAIN-CONTAINING PROTEIN DDB_G0283145"/>
    <property type="match status" value="1"/>
</dbReference>